<reference evidence="2" key="1">
    <citation type="journal article" date="2019" name="Sci. Rep.">
        <title>Draft genome of Tanacetum cinerariifolium, the natural source of mosquito coil.</title>
        <authorList>
            <person name="Yamashiro T."/>
            <person name="Shiraishi A."/>
            <person name="Satake H."/>
            <person name="Nakayama K."/>
        </authorList>
    </citation>
    <scope>NUCLEOTIDE SEQUENCE</scope>
</reference>
<evidence type="ECO:0000256" key="1">
    <source>
        <dbReference type="SAM" id="Phobius"/>
    </source>
</evidence>
<comment type="caution">
    <text evidence="2">The sequence shown here is derived from an EMBL/GenBank/DDBJ whole genome shotgun (WGS) entry which is preliminary data.</text>
</comment>
<sequence>MVFHLTNGVRTSRVEMICEMDYVRYVILEIHAFMIPILILSIILPTPTILHTPHTRLTQSPVIHPPPQETITKILHDQEDAINSVQTFLRKFNRISFFETPKVLLLAWDRVFKIKDALGNKQYKSEDIHVLLRELFNDVQNIHEELAEYINTLGWNRPAFCNNGDDDDEDCTVAVTLDFPITDSLIMENEHLDTIPETESDEFIKSCVETLVLILSESEDFFDIESECDVPDCDDS</sequence>
<keyword evidence="1" id="KW-0812">Transmembrane</keyword>
<name>A0A699ILT5_TANCI</name>
<evidence type="ECO:0000313" key="2">
    <source>
        <dbReference type="EMBL" id="GEZ76655.1"/>
    </source>
</evidence>
<dbReference type="AlphaFoldDB" id="A0A699ILT5"/>
<accession>A0A699ILT5</accession>
<evidence type="ECO:0008006" key="3">
    <source>
        <dbReference type="Google" id="ProtNLM"/>
    </source>
</evidence>
<dbReference type="EMBL" id="BKCJ010320786">
    <property type="protein sequence ID" value="GEZ76655.1"/>
    <property type="molecule type" value="Genomic_DNA"/>
</dbReference>
<gene>
    <name evidence="2" type="ORF">Tci_548628</name>
</gene>
<protein>
    <recommendedName>
        <fullName evidence="3">Reverse transcriptase domain-containing protein</fullName>
    </recommendedName>
</protein>
<feature type="transmembrane region" description="Helical" evidence="1">
    <location>
        <begin position="22"/>
        <end position="44"/>
    </location>
</feature>
<proteinExistence type="predicted"/>
<keyword evidence="1" id="KW-1133">Transmembrane helix</keyword>
<keyword evidence="1" id="KW-0472">Membrane</keyword>
<organism evidence="2">
    <name type="scientific">Tanacetum cinerariifolium</name>
    <name type="common">Dalmatian daisy</name>
    <name type="synonym">Chrysanthemum cinerariifolium</name>
    <dbReference type="NCBI Taxonomy" id="118510"/>
    <lineage>
        <taxon>Eukaryota</taxon>
        <taxon>Viridiplantae</taxon>
        <taxon>Streptophyta</taxon>
        <taxon>Embryophyta</taxon>
        <taxon>Tracheophyta</taxon>
        <taxon>Spermatophyta</taxon>
        <taxon>Magnoliopsida</taxon>
        <taxon>eudicotyledons</taxon>
        <taxon>Gunneridae</taxon>
        <taxon>Pentapetalae</taxon>
        <taxon>asterids</taxon>
        <taxon>campanulids</taxon>
        <taxon>Asterales</taxon>
        <taxon>Asteraceae</taxon>
        <taxon>Asteroideae</taxon>
        <taxon>Anthemideae</taxon>
        <taxon>Anthemidinae</taxon>
        <taxon>Tanacetum</taxon>
    </lineage>
</organism>